<reference evidence="3 4" key="1">
    <citation type="journal article" date="2022" name="Microbiol. Res.">
        <title>Comparative genome analysis, predicted lifestyle and antimicrobial strategies of Lactococcus carnosus and Lactococcus paracarnosus isolated from meat.</title>
        <authorList>
            <person name="Werum V."/>
            <person name="Ehrmann M."/>
            <person name="Vogel R."/>
            <person name="Hilgarth M."/>
        </authorList>
    </citation>
    <scope>NUCLEOTIDE SEQUENCE [LARGE SCALE GENOMIC DNA]</scope>
    <source>
        <strain evidence="3 4">TMW21897</strain>
    </source>
</reference>
<dbReference type="EMBL" id="JAAEDA010000015">
    <property type="protein sequence ID" value="MCJ1978154.1"/>
    <property type="molecule type" value="Genomic_DNA"/>
</dbReference>
<dbReference type="SMART" id="SM00710">
    <property type="entry name" value="PbH1"/>
    <property type="match status" value="6"/>
</dbReference>
<keyword evidence="4" id="KW-1185">Reference proteome</keyword>
<dbReference type="Pfam" id="PF13229">
    <property type="entry name" value="Beta_helix"/>
    <property type="match status" value="1"/>
</dbReference>
<dbReference type="InterPro" id="IPR039448">
    <property type="entry name" value="Beta_helix"/>
</dbReference>
<evidence type="ECO:0000313" key="4">
    <source>
        <dbReference type="Proteomes" id="UP001522462"/>
    </source>
</evidence>
<dbReference type="Gene3D" id="2.160.20.10">
    <property type="entry name" value="Single-stranded right-handed beta-helix, Pectin lyase-like"/>
    <property type="match status" value="1"/>
</dbReference>
<dbReference type="Pfam" id="PF12708">
    <property type="entry name" value="Pect-lyase_RHGA_epim"/>
    <property type="match status" value="1"/>
</dbReference>
<feature type="domain" description="Right handed beta helix" evidence="2">
    <location>
        <begin position="188"/>
        <end position="310"/>
    </location>
</feature>
<feature type="domain" description="Rhamnogalacturonase A/B/Epimerase-like pectate lyase" evidence="1">
    <location>
        <begin position="5"/>
        <end position="64"/>
    </location>
</feature>
<organism evidence="3 4">
    <name type="scientific">Pseudolactococcus paracarnosus</name>
    <dbReference type="NCBI Taxonomy" id="2749962"/>
    <lineage>
        <taxon>Bacteria</taxon>
        <taxon>Bacillati</taxon>
        <taxon>Bacillota</taxon>
        <taxon>Bacilli</taxon>
        <taxon>Lactobacillales</taxon>
        <taxon>Streptococcaceae</taxon>
        <taxon>Pseudolactococcus</taxon>
    </lineage>
</organism>
<evidence type="ECO:0000259" key="1">
    <source>
        <dbReference type="Pfam" id="PF12708"/>
    </source>
</evidence>
<sequence length="471" mass="53025">MKLYNVLDYGVNATPETNNANLINQLISDIAEYSTIYFPTGEYLILESILVNKRISFIGDGFNSRLVRDKIFDQGSIFSFNLPYEDSSPTNSSQISNLLLGSNFEKTSEHLESHGIFIHRAVNLFLNNIAITNQPGSGVEFSNEFLNNTIEINNSYIRLCNKHGVNISSYSSDIHIENCDIGLNRLSNILLEGVSSTVKNSTIWGSKEDCGILLRGPSNHISLCQIEGNFRHAMYLIGSDHCSINSCKIYASISTGSYGIYIASNPDKEIENIFINGNMIYSSLSDSYSSFEDAIFIDNHHKNFKVFNNNMSYLGIGEIVTDKRPYVKGLSLKNGDLWNNIDDYLFFKGGFLSTLYILDNTPTPIYFSKIEIDLSNICKDKQIYIREDGTYNLSGYLSISSEQNPIVKISINKNNKMDELIYYGTYNKQEQISLNFNWLSYEGEVISLYITTSGGEIAIFNNSTIKITKLS</sequence>
<accession>A0ABT0ANN0</accession>
<dbReference type="InterPro" id="IPR011050">
    <property type="entry name" value="Pectin_lyase_fold/virulence"/>
</dbReference>
<dbReference type="InterPro" id="IPR006626">
    <property type="entry name" value="PbH1"/>
</dbReference>
<proteinExistence type="predicted"/>
<gene>
    <name evidence="3" type="ORF">GYN19_09345</name>
</gene>
<evidence type="ECO:0008006" key="5">
    <source>
        <dbReference type="Google" id="ProtNLM"/>
    </source>
</evidence>
<dbReference type="InterPro" id="IPR012334">
    <property type="entry name" value="Pectin_lyas_fold"/>
</dbReference>
<name>A0ABT0ANN0_9LACT</name>
<dbReference type="Proteomes" id="UP001522462">
    <property type="component" value="Unassembled WGS sequence"/>
</dbReference>
<comment type="caution">
    <text evidence="3">The sequence shown here is derived from an EMBL/GenBank/DDBJ whole genome shotgun (WGS) entry which is preliminary data.</text>
</comment>
<protein>
    <recommendedName>
        <fullName evidence="5">Pectate lyase superfamily protein domain-containing protein</fullName>
    </recommendedName>
</protein>
<evidence type="ECO:0000313" key="3">
    <source>
        <dbReference type="EMBL" id="MCJ1978154.1"/>
    </source>
</evidence>
<dbReference type="RefSeq" id="WP_243915124.1">
    <property type="nucleotide sequence ID" value="NZ_JAAECY010000022.1"/>
</dbReference>
<evidence type="ECO:0000259" key="2">
    <source>
        <dbReference type="Pfam" id="PF13229"/>
    </source>
</evidence>
<dbReference type="SUPFAM" id="SSF51126">
    <property type="entry name" value="Pectin lyase-like"/>
    <property type="match status" value="2"/>
</dbReference>
<dbReference type="InterPro" id="IPR024535">
    <property type="entry name" value="RHGA/B-epi-like_pectate_lyase"/>
</dbReference>